<dbReference type="Pfam" id="PF01171">
    <property type="entry name" value="ATP_bind_3"/>
    <property type="match status" value="1"/>
</dbReference>
<comment type="subcellular location">
    <subcellularLocation>
        <location evidence="1 8">Cytoplasm</location>
    </subcellularLocation>
</comment>
<proteinExistence type="inferred from homology"/>
<reference evidence="10 11" key="1">
    <citation type="submission" date="2024-03" db="EMBL/GenBank/DDBJ databases">
        <title>Aquirufa genome sequencing.</title>
        <authorList>
            <person name="Pitt A."/>
            <person name="Hahn M.W."/>
        </authorList>
    </citation>
    <scope>NUCLEOTIDE SEQUENCE [LARGE SCALE GENOMIC DNA]</scope>
    <source>
        <strain evidence="10 11">PLAD-142S6K</strain>
    </source>
</reference>
<evidence type="ECO:0000256" key="4">
    <source>
        <dbReference type="ARBA" id="ARBA00022694"/>
    </source>
</evidence>
<dbReference type="GO" id="GO:0032267">
    <property type="term" value="F:tRNA(Ile)-lysidine synthase activity"/>
    <property type="evidence" value="ECO:0007669"/>
    <property type="project" value="UniProtKB-EC"/>
</dbReference>
<dbReference type="SUPFAM" id="SSF52402">
    <property type="entry name" value="Adenine nucleotide alpha hydrolases-like"/>
    <property type="match status" value="1"/>
</dbReference>
<comment type="caution">
    <text evidence="10">The sequence shown here is derived from an EMBL/GenBank/DDBJ whole genome shotgun (WGS) entry which is preliminary data.</text>
</comment>
<dbReference type="HAMAP" id="MF_01161">
    <property type="entry name" value="tRNA_Ile_lys_synt"/>
    <property type="match status" value="1"/>
</dbReference>
<dbReference type="Gene3D" id="3.40.50.620">
    <property type="entry name" value="HUPs"/>
    <property type="match status" value="1"/>
</dbReference>
<gene>
    <name evidence="8 10" type="primary">tilS</name>
    <name evidence="10" type="ORF">SKC38_02905</name>
</gene>
<evidence type="ECO:0000313" key="10">
    <source>
        <dbReference type="EMBL" id="MFD3275171.1"/>
    </source>
</evidence>
<evidence type="ECO:0000256" key="5">
    <source>
        <dbReference type="ARBA" id="ARBA00022741"/>
    </source>
</evidence>
<evidence type="ECO:0000313" key="11">
    <source>
        <dbReference type="Proteomes" id="UP001598114"/>
    </source>
</evidence>
<dbReference type="EC" id="6.3.4.19" evidence="8"/>
<evidence type="ECO:0000256" key="3">
    <source>
        <dbReference type="ARBA" id="ARBA00022598"/>
    </source>
</evidence>
<dbReference type="EMBL" id="JBBKYA010000002">
    <property type="protein sequence ID" value="MFD3275171.1"/>
    <property type="molecule type" value="Genomic_DNA"/>
</dbReference>
<keyword evidence="4 8" id="KW-0819">tRNA processing</keyword>
<evidence type="ECO:0000256" key="6">
    <source>
        <dbReference type="ARBA" id="ARBA00022840"/>
    </source>
</evidence>
<keyword evidence="6 8" id="KW-0067">ATP-binding</keyword>
<dbReference type="SUPFAM" id="SSF56037">
    <property type="entry name" value="PheT/TilS domain"/>
    <property type="match status" value="1"/>
</dbReference>
<dbReference type="InterPro" id="IPR011063">
    <property type="entry name" value="TilS/TtcA_N"/>
</dbReference>
<dbReference type="SMART" id="SM00977">
    <property type="entry name" value="TilS_C"/>
    <property type="match status" value="1"/>
</dbReference>
<dbReference type="CDD" id="cd01992">
    <property type="entry name" value="TilS_N"/>
    <property type="match status" value="1"/>
</dbReference>
<dbReference type="Pfam" id="PF11734">
    <property type="entry name" value="TilS_C"/>
    <property type="match status" value="1"/>
</dbReference>
<organism evidence="10 11">
    <name type="scientific">Aquirufa echingensis</name>
    <dbReference type="NCBI Taxonomy" id="3096516"/>
    <lineage>
        <taxon>Bacteria</taxon>
        <taxon>Pseudomonadati</taxon>
        <taxon>Bacteroidota</taxon>
        <taxon>Cytophagia</taxon>
        <taxon>Cytophagales</taxon>
        <taxon>Flectobacillaceae</taxon>
        <taxon>Aquirufa</taxon>
    </lineage>
</organism>
<protein>
    <recommendedName>
        <fullName evidence="8">tRNA(Ile)-lysidine synthase</fullName>
        <ecNumber evidence="8">6.3.4.19</ecNumber>
    </recommendedName>
    <alternativeName>
        <fullName evidence="8">tRNA(Ile)-2-lysyl-cytidine synthase</fullName>
    </alternativeName>
    <alternativeName>
        <fullName evidence="8">tRNA(Ile)-lysidine synthetase</fullName>
    </alternativeName>
</protein>
<sequence>MPHVHRESLISHLQLNAQFTNFMLEDFIHFIQKENLFQPEDKILIAVSGGIDSVVLAKLFSLAKFNFGIAHVNFSLRGEESLADEVFVKKFAKTLKVDYHSIVFDTKAFAEKEKISTQMAARLLRYNWFEEIRQQAGYQYIATAHHQMDSAETVLINLTRGSGLAGFHGIPVKNGHIIRPMLFANQEQIFDFVVEKHLAWREDSSNESTKYQRNFIRHEIMPKFQELNSTFDETLAQTSERIRDIEAWIQEEYAMWQESNIKSDTANNLFVQLNVKSAREKVMQQRWLQSLAFNGDQIAQITNHPADKVGKIFESPLYTLNIDRNQWVLSPKDQSEYKPILVQEEDEIIDLGSQELHIYVEEKTADFKVPTEANIACLDADSLTFPLEIRKTQEGDWFCPLGMNSKKLISDFLTDKKVALNIKKTTLLMLSKGSVAWIVGHRIDNRFKVSDKTETVMIFELKSKS</sequence>
<dbReference type="Proteomes" id="UP001598114">
    <property type="component" value="Unassembled WGS sequence"/>
</dbReference>
<keyword evidence="11" id="KW-1185">Reference proteome</keyword>
<accession>A0ABW6D029</accession>
<dbReference type="PANTHER" id="PTHR43033:SF1">
    <property type="entry name" value="TRNA(ILE)-LYSIDINE SYNTHASE-RELATED"/>
    <property type="match status" value="1"/>
</dbReference>
<dbReference type="PANTHER" id="PTHR43033">
    <property type="entry name" value="TRNA(ILE)-LYSIDINE SYNTHASE-RELATED"/>
    <property type="match status" value="1"/>
</dbReference>
<keyword evidence="3 8" id="KW-0436">Ligase</keyword>
<dbReference type="InterPro" id="IPR012795">
    <property type="entry name" value="tRNA_Ile_lys_synt_N"/>
</dbReference>
<feature type="binding site" evidence="8">
    <location>
        <begin position="48"/>
        <end position="53"/>
    </location>
    <ligand>
        <name>ATP</name>
        <dbReference type="ChEBI" id="CHEBI:30616"/>
    </ligand>
</feature>
<dbReference type="InterPro" id="IPR012094">
    <property type="entry name" value="tRNA_Ile_lys_synt"/>
</dbReference>
<dbReference type="InterPro" id="IPR012796">
    <property type="entry name" value="Lysidine-tRNA-synth_C"/>
</dbReference>
<comment type="catalytic activity">
    <reaction evidence="7 8">
        <text>cytidine(34) in tRNA(Ile2) + L-lysine + ATP = lysidine(34) in tRNA(Ile2) + AMP + diphosphate + H(+)</text>
        <dbReference type="Rhea" id="RHEA:43744"/>
        <dbReference type="Rhea" id="RHEA-COMP:10625"/>
        <dbReference type="Rhea" id="RHEA-COMP:10670"/>
        <dbReference type="ChEBI" id="CHEBI:15378"/>
        <dbReference type="ChEBI" id="CHEBI:30616"/>
        <dbReference type="ChEBI" id="CHEBI:32551"/>
        <dbReference type="ChEBI" id="CHEBI:33019"/>
        <dbReference type="ChEBI" id="CHEBI:82748"/>
        <dbReference type="ChEBI" id="CHEBI:83665"/>
        <dbReference type="ChEBI" id="CHEBI:456215"/>
        <dbReference type="EC" id="6.3.4.19"/>
    </reaction>
</comment>
<dbReference type="InterPro" id="IPR014729">
    <property type="entry name" value="Rossmann-like_a/b/a_fold"/>
</dbReference>
<dbReference type="NCBIfam" id="TIGR02433">
    <property type="entry name" value="lysidine_TilS_C"/>
    <property type="match status" value="1"/>
</dbReference>
<evidence type="ECO:0000256" key="1">
    <source>
        <dbReference type="ARBA" id="ARBA00004496"/>
    </source>
</evidence>
<evidence type="ECO:0000256" key="7">
    <source>
        <dbReference type="ARBA" id="ARBA00048539"/>
    </source>
</evidence>
<keyword evidence="2 8" id="KW-0963">Cytoplasm</keyword>
<comment type="domain">
    <text evidence="8">The N-terminal region contains the highly conserved SGGXDS motif, predicted to be a P-loop motif involved in ATP binding.</text>
</comment>
<feature type="domain" description="Lysidine-tRNA(Ile) synthetase C-terminal" evidence="9">
    <location>
        <begin position="387"/>
        <end position="459"/>
    </location>
</feature>
<keyword evidence="5 8" id="KW-0547">Nucleotide-binding</keyword>
<comment type="similarity">
    <text evidence="8">Belongs to the tRNA(Ile)-lysidine synthase family.</text>
</comment>
<evidence type="ECO:0000256" key="2">
    <source>
        <dbReference type="ARBA" id="ARBA00022490"/>
    </source>
</evidence>
<name>A0ABW6D029_9BACT</name>
<dbReference type="NCBIfam" id="TIGR02432">
    <property type="entry name" value="lysidine_TilS_N"/>
    <property type="match status" value="1"/>
</dbReference>
<dbReference type="RefSeq" id="WP_377974938.1">
    <property type="nucleotide sequence ID" value="NZ_JBBKYA010000002.1"/>
</dbReference>
<comment type="function">
    <text evidence="8">Ligates lysine onto the cytidine present at position 34 of the AUA codon-specific tRNA(Ile) that contains the anticodon CAU, in an ATP-dependent manner. Cytidine is converted to lysidine, thus changing the amino acid specificity of the tRNA from methionine to isoleucine.</text>
</comment>
<evidence type="ECO:0000256" key="8">
    <source>
        <dbReference type="HAMAP-Rule" id="MF_01161"/>
    </source>
</evidence>
<evidence type="ECO:0000259" key="9">
    <source>
        <dbReference type="SMART" id="SM00977"/>
    </source>
</evidence>